<reference evidence="2 3" key="1">
    <citation type="journal article" date="2023" name="bioRxiv">
        <title>Genome report: Whole genome sequence and annotation of Penstemon davidsonii.</title>
        <authorList>
            <person name="Ostevik K.L."/>
            <person name="Alabady M."/>
            <person name="Zhang M."/>
            <person name="Rausher M.D."/>
        </authorList>
    </citation>
    <scope>NUCLEOTIDE SEQUENCE [LARGE SCALE GENOMIC DNA]</scope>
    <source>
        <strain evidence="2">DNT005</strain>
        <tissue evidence="2">Whole leaf</tissue>
    </source>
</reference>
<feature type="region of interest" description="Disordered" evidence="1">
    <location>
        <begin position="105"/>
        <end position="136"/>
    </location>
</feature>
<comment type="caution">
    <text evidence="2">The sequence shown here is derived from an EMBL/GenBank/DDBJ whole genome shotgun (WGS) entry which is preliminary data.</text>
</comment>
<dbReference type="InterPro" id="IPR044592">
    <property type="entry name" value="RING1A/B"/>
</dbReference>
<dbReference type="PANTHER" id="PTHR46537">
    <property type="entry name" value="OS11G0578200 PROTEIN"/>
    <property type="match status" value="1"/>
</dbReference>
<protein>
    <submittedName>
        <fullName evidence="2">Uncharacterized protein</fullName>
    </submittedName>
</protein>
<name>A0ABR0D8B4_9LAMI</name>
<evidence type="ECO:0000256" key="1">
    <source>
        <dbReference type="SAM" id="MobiDB-lite"/>
    </source>
</evidence>
<dbReference type="PANTHER" id="PTHR46537:SF3">
    <property type="entry name" value="E3 UBIQUITIN-PROTEIN LIGASE RING1A"/>
    <property type="match status" value="1"/>
</dbReference>
<keyword evidence="3" id="KW-1185">Reference proteome</keyword>
<accession>A0ABR0D8B4</accession>
<proteinExistence type="predicted"/>
<sequence>MRMRNNEYPACRTHCSSRRSLRDDPNNDSLIAAMYLHIDKYEEEVELIFFFLFLFDYERIAGIHLEEEKARNKQVAAHGPLETNRELLGATFGFLDSSEIPAWRSGGISSDTRQCSPSEATDELSKNNGVSKPMESLGSALEYDVAANTKE</sequence>
<evidence type="ECO:0000313" key="3">
    <source>
        <dbReference type="Proteomes" id="UP001291926"/>
    </source>
</evidence>
<feature type="compositionally biased region" description="Polar residues" evidence="1">
    <location>
        <begin position="107"/>
        <end position="119"/>
    </location>
</feature>
<organism evidence="2 3">
    <name type="scientific">Penstemon davidsonii</name>
    <dbReference type="NCBI Taxonomy" id="160366"/>
    <lineage>
        <taxon>Eukaryota</taxon>
        <taxon>Viridiplantae</taxon>
        <taxon>Streptophyta</taxon>
        <taxon>Embryophyta</taxon>
        <taxon>Tracheophyta</taxon>
        <taxon>Spermatophyta</taxon>
        <taxon>Magnoliopsida</taxon>
        <taxon>eudicotyledons</taxon>
        <taxon>Gunneridae</taxon>
        <taxon>Pentapetalae</taxon>
        <taxon>asterids</taxon>
        <taxon>lamiids</taxon>
        <taxon>Lamiales</taxon>
        <taxon>Plantaginaceae</taxon>
        <taxon>Cheloneae</taxon>
        <taxon>Penstemon</taxon>
    </lineage>
</organism>
<gene>
    <name evidence="2" type="ORF">RD792_007879</name>
</gene>
<dbReference type="Proteomes" id="UP001291926">
    <property type="component" value="Unassembled WGS sequence"/>
</dbReference>
<dbReference type="EMBL" id="JAYDYQ010002533">
    <property type="protein sequence ID" value="KAK4485249.1"/>
    <property type="molecule type" value="Genomic_DNA"/>
</dbReference>
<evidence type="ECO:0000313" key="2">
    <source>
        <dbReference type="EMBL" id="KAK4485249.1"/>
    </source>
</evidence>